<sequence length="38" mass="4112">MSEAAYGEEDAFRRTLESGTEIFDMAVTKAKQGGSDLV</sequence>
<dbReference type="AlphaFoldDB" id="K1TT82"/>
<protein>
    <submittedName>
        <fullName evidence="1">Uncharacterized protein</fullName>
    </submittedName>
</protein>
<reference evidence="1" key="1">
    <citation type="journal article" date="2013" name="Environ. Microbiol.">
        <title>Microbiota from the distal guts of lean and obese adolescents exhibit partial functional redundancy besides clear differences in community structure.</title>
        <authorList>
            <person name="Ferrer M."/>
            <person name="Ruiz A."/>
            <person name="Lanza F."/>
            <person name="Haange S.B."/>
            <person name="Oberbach A."/>
            <person name="Till H."/>
            <person name="Bargiela R."/>
            <person name="Campoy C."/>
            <person name="Segura M.T."/>
            <person name="Richter M."/>
            <person name="von Bergen M."/>
            <person name="Seifert J."/>
            <person name="Suarez A."/>
        </authorList>
    </citation>
    <scope>NUCLEOTIDE SEQUENCE</scope>
</reference>
<accession>K1TT82</accession>
<dbReference type="EMBL" id="AJWZ01001706">
    <property type="protein sequence ID" value="EKC72998.1"/>
    <property type="molecule type" value="Genomic_DNA"/>
</dbReference>
<proteinExistence type="predicted"/>
<gene>
    <name evidence="1" type="ORF">OBE_02613</name>
</gene>
<comment type="caution">
    <text evidence="1">The sequence shown here is derived from an EMBL/GenBank/DDBJ whole genome shotgun (WGS) entry which is preliminary data.</text>
</comment>
<evidence type="ECO:0000313" key="1">
    <source>
        <dbReference type="EMBL" id="EKC72998.1"/>
    </source>
</evidence>
<name>K1TT82_9ZZZZ</name>
<organism evidence="1">
    <name type="scientific">human gut metagenome</name>
    <dbReference type="NCBI Taxonomy" id="408170"/>
    <lineage>
        <taxon>unclassified sequences</taxon>
        <taxon>metagenomes</taxon>
        <taxon>organismal metagenomes</taxon>
    </lineage>
</organism>
<feature type="non-terminal residue" evidence="1">
    <location>
        <position position="38"/>
    </location>
</feature>